<evidence type="ECO:0000313" key="3">
    <source>
        <dbReference type="Proteomes" id="UP000191680"/>
    </source>
</evidence>
<feature type="transmembrane region" description="Helical" evidence="1">
    <location>
        <begin position="56"/>
        <end position="78"/>
    </location>
</feature>
<evidence type="ECO:0000256" key="1">
    <source>
        <dbReference type="SAM" id="Phobius"/>
    </source>
</evidence>
<comment type="caution">
    <text evidence="2">The sequence shown here is derived from an EMBL/GenBank/DDBJ whole genome shotgun (WGS) entry which is preliminary data.</text>
</comment>
<dbReference type="Proteomes" id="UP000191680">
    <property type="component" value="Unassembled WGS sequence"/>
</dbReference>
<accession>A0A1V6LTT5</accession>
<keyword evidence="1" id="KW-1133">Transmembrane helix</keyword>
<dbReference type="AlphaFoldDB" id="A0A1V6LTT5"/>
<gene>
    <name evidence="2" type="ORF">BUL40_06135</name>
</gene>
<reference evidence="2 3" key="1">
    <citation type="submission" date="2016-12" db="EMBL/GenBank/DDBJ databases">
        <authorList>
            <person name="Song W.-J."/>
            <person name="Kurnit D.M."/>
        </authorList>
    </citation>
    <scope>NUCLEOTIDE SEQUENCE [LARGE SCALE GENOMIC DNA]</scope>
    <source>
        <strain evidence="2 3">HSG9</strain>
    </source>
</reference>
<keyword evidence="1" id="KW-0812">Transmembrane</keyword>
<protein>
    <submittedName>
        <fullName evidence="2">Uncharacterized protein</fullName>
    </submittedName>
</protein>
<feature type="transmembrane region" description="Helical" evidence="1">
    <location>
        <begin position="20"/>
        <end position="44"/>
    </location>
</feature>
<sequence>MLFVIFGIILVYKRKGVPSYLILIGALLELFVFAGRFFVPLIYARKSVESLVSAQMIFNLLAVFPSLLLAIGLILFVVRLPKAKNQ</sequence>
<keyword evidence="1" id="KW-0472">Membrane</keyword>
<proteinExistence type="predicted"/>
<evidence type="ECO:0000313" key="2">
    <source>
        <dbReference type="EMBL" id="OQD43406.1"/>
    </source>
</evidence>
<keyword evidence="3" id="KW-1185">Reference proteome</keyword>
<name>A0A1V6LTT5_9FLAO</name>
<organism evidence="2 3">
    <name type="scientific">Croceivirga radicis</name>
    <dbReference type="NCBI Taxonomy" id="1929488"/>
    <lineage>
        <taxon>Bacteria</taxon>
        <taxon>Pseudomonadati</taxon>
        <taxon>Bacteroidota</taxon>
        <taxon>Flavobacteriia</taxon>
        <taxon>Flavobacteriales</taxon>
        <taxon>Flavobacteriaceae</taxon>
        <taxon>Croceivirga</taxon>
    </lineage>
</organism>
<dbReference type="EMBL" id="MTBC01000003">
    <property type="protein sequence ID" value="OQD43406.1"/>
    <property type="molecule type" value="Genomic_DNA"/>
</dbReference>